<gene>
    <name evidence="3" type="primary">WBGene00274230</name>
</gene>
<dbReference type="Proteomes" id="UP000005239">
    <property type="component" value="Unassembled WGS sequence"/>
</dbReference>
<keyword evidence="4" id="KW-1185">Reference proteome</keyword>
<protein>
    <submittedName>
        <fullName evidence="3">Uncharacterized protein</fullName>
    </submittedName>
</protein>
<evidence type="ECO:0000256" key="2">
    <source>
        <dbReference type="SAM" id="Phobius"/>
    </source>
</evidence>
<evidence type="ECO:0000313" key="3">
    <source>
        <dbReference type="EnsemblMetazoa" id="PPA35861.1"/>
    </source>
</evidence>
<sequence>FKQRDKALSRLQKSMVQPPHVAAKTLLWPPDHRVFPVPVRLVSVSSHTTGALRRRGADMFVFGRVVFLLFIISTPIRSFPFLSFIGPAISAVKGVIGGGKKAEAPAASGGGGGGAPAGPQNINKTQIHSQKQKTSVQTTNNNNAQSNNHINIGPPPAPGSAPGDRLTPFISYGIVFLFYQIAPIR</sequence>
<keyword evidence="2" id="KW-1133">Transmembrane helix</keyword>
<organism evidence="3 4">
    <name type="scientific">Pristionchus pacificus</name>
    <name type="common">Parasitic nematode worm</name>
    <dbReference type="NCBI Taxonomy" id="54126"/>
    <lineage>
        <taxon>Eukaryota</taxon>
        <taxon>Metazoa</taxon>
        <taxon>Ecdysozoa</taxon>
        <taxon>Nematoda</taxon>
        <taxon>Chromadorea</taxon>
        <taxon>Rhabditida</taxon>
        <taxon>Rhabditina</taxon>
        <taxon>Diplogasteromorpha</taxon>
        <taxon>Diplogasteroidea</taxon>
        <taxon>Neodiplogasteridae</taxon>
        <taxon>Pristionchus</taxon>
    </lineage>
</organism>
<accession>A0A2A6BM21</accession>
<feature type="region of interest" description="Disordered" evidence="1">
    <location>
        <begin position="101"/>
        <end position="163"/>
    </location>
</feature>
<evidence type="ECO:0000256" key="1">
    <source>
        <dbReference type="SAM" id="MobiDB-lite"/>
    </source>
</evidence>
<feature type="transmembrane region" description="Helical" evidence="2">
    <location>
        <begin position="59"/>
        <end position="76"/>
    </location>
</feature>
<keyword evidence="2" id="KW-0812">Transmembrane</keyword>
<accession>A0A8R1YQX6</accession>
<reference evidence="4" key="1">
    <citation type="journal article" date="2008" name="Nat. Genet.">
        <title>The Pristionchus pacificus genome provides a unique perspective on nematode lifestyle and parasitism.</title>
        <authorList>
            <person name="Dieterich C."/>
            <person name="Clifton S.W."/>
            <person name="Schuster L.N."/>
            <person name="Chinwalla A."/>
            <person name="Delehaunty K."/>
            <person name="Dinkelacker I."/>
            <person name="Fulton L."/>
            <person name="Fulton R."/>
            <person name="Godfrey J."/>
            <person name="Minx P."/>
            <person name="Mitreva M."/>
            <person name="Roeseler W."/>
            <person name="Tian H."/>
            <person name="Witte H."/>
            <person name="Yang S.P."/>
            <person name="Wilson R.K."/>
            <person name="Sommer R.J."/>
        </authorList>
    </citation>
    <scope>NUCLEOTIDE SEQUENCE [LARGE SCALE GENOMIC DNA]</scope>
    <source>
        <strain evidence="4">PS312</strain>
    </source>
</reference>
<feature type="compositionally biased region" description="Low complexity" evidence="1">
    <location>
        <begin position="140"/>
        <end position="151"/>
    </location>
</feature>
<proteinExistence type="predicted"/>
<keyword evidence="2" id="KW-0472">Membrane</keyword>
<evidence type="ECO:0000313" key="4">
    <source>
        <dbReference type="Proteomes" id="UP000005239"/>
    </source>
</evidence>
<dbReference type="AlphaFoldDB" id="A0A2A6BM21"/>
<feature type="compositionally biased region" description="Polar residues" evidence="1">
    <location>
        <begin position="120"/>
        <end position="139"/>
    </location>
</feature>
<name>A0A2A6BM21_PRIPA</name>
<reference evidence="3" key="2">
    <citation type="submission" date="2022-06" db="UniProtKB">
        <authorList>
            <consortium name="EnsemblMetazoa"/>
        </authorList>
    </citation>
    <scope>IDENTIFICATION</scope>
    <source>
        <strain evidence="3">PS312</strain>
    </source>
</reference>
<dbReference type="EnsemblMetazoa" id="PPA35861.1">
    <property type="protein sequence ID" value="PPA35861.1"/>
    <property type="gene ID" value="WBGene00274230"/>
</dbReference>